<feature type="region of interest" description="Disordered" evidence="2">
    <location>
        <begin position="331"/>
        <end position="353"/>
    </location>
</feature>
<dbReference type="KEGG" id="salj:SMD11_6453"/>
<feature type="region of interest" description="Disordered" evidence="2">
    <location>
        <begin position="207"/>
        <end position="230"/>
    </location>
</feature>
<dbReference type="InterPro" id="IPR011659">
    <property type="entry name" value="WD40"/>
</dbReference>
<dbReference type="InterPro" id="IPR011042">
    <property type="entry name" value="6-blade_b-propeller_TolB-like"/>
</dbReference>
<proteinExistence type="inferred from homology"/>
<evidence type="ECO:0000313" key="4">
    <source>
        <dbReference type="EMBL" id="ARZ72029.1"/>
    </source>
</evidence>
<evidence type="ECO:0000256" key="2">
    <source>
        <dbReference type="SAM" id="MobiDB-lite"/>
    </source>
</evidence>
<evidence type="ECO:0000313" key="5">
    <source>
        <dbReference type="Proteomes" id="UP000195755"/>
    </source>
</evidence>
<name>A0A1Z2LCJ0_9ACTN</name>
<accession>A0A1Z2LCJ0</accession>
<dbReference type="EMBL" id="CP021744">
    <property type="protein sequence ID" value="ARZ72029.1"/>
    <property type="molecule type" value="Genomic_DNA"/>
</dbReference>
<dbReference type="SUPFAM" id="SSF69304">
    <property type="entry name" value="Tricorn protease N-terminal domain"/>
    <property type="match status" value="1"/>
</dbReference>
<dbReference type="PANTHER" id="PTHR36842:SF1">
    <property type="entry name" value="PROTEIN TOLB"/>
    <property type="match status" value="1"/>
</dbReference>
<feature type="chain" id="PRO_5039529711" evidence="3">
    <location>
        <begin position="20"/>
        <end position="353"/>
    </location>
</feature>
<evidence type="ECO:0000256" key="3">
    <source>
        <dbReference type="SAM" id="SignalP"/>
    </source>
</evidence>
<dbReference type="Proteomes" id="UP000195755">
    <property type="component" value="Chromosome"/>
</dbReference>
<dbReference type="Pfam" id="PF07676">
    <property type="entry name" value="PD40"/>
    <property type="match status" value="5"/>
</dbReference>
<dbReference type="PROSITE" id="PS51257">
    <property type="entry name" value="PROKAR_LIPOPROTEIN"/>
    <property type="match status" value="1"/>
</dbReference>
<keyword evidence="3" id="KW-0732">Signal</keyword>
<sequence>MRSRPLVLAVTLAALLLTACGTSREPDPGPPAPTGTHPGGTRPDGARLVYRGEGRASAQNPAFSPDGRRMLFTLFHDGYNEGAAALRVLPLDGRGAAGPGRRADTLLDESDRAAVNLPGASWHPSAGVTFASDRAGHDEVWVLPPGGERPVRVTEHRGRSGYLEPSFSPDGRWIVFQESVEEETGSEERRPSRAALGSLWKVRRDGSGATRLLDGPATGTDNRQPNWSPKGDRLVFQRRERDSDTWALYVMGADGTGLRRLTGGSGEHTDPSWSPDGRSVVFSSTAGGLEVPQIFVIPATGGTPVRVTRSPAGYDGAPSWSPDGRWIAFEAHPGDEDRPTSLWRIPAPGAVTR</sequence>
<feature type="compositionally biased region" description="Low complexity" evidence="2">
    <location>
        <begin position="34"/>
        <end position="43"/>
    </location>
</feature>
<dbReference type="PANTHER" id="PTHR36842">
    <property type="entry name" value="PROTEIN TOLB HOMOLOG"/>
    <property type="match status" value="1"/>
</dbReference>
<dbReference type="OrthoDB" id="9808778at2"/>
<dbReference type="AlphaFoldDB" id="A0A1Z2LCJ0"/>
<protein>
    <submittedName>
        <fullName evidence="4">Uncharacterized protein</fullName>
    </submittedName>
</protein>
<reference evidence="4 5" key="1">
    <citation type="submission" date="2017-06" db="EMBL/GenBank/DDBJ databases">
        <title>Streptomyces albireticuli Genome sequencing and assembly.</title>
        <authorList>
            <person name="Wang Y."/>
            <person name="Du B."/>
            <person name="Ding Y."/>
            <person name="Liu H."/>
            <person name="Hou Q."/>
            <person name="Liu K."/>
            <person name="Yao L."/>
            <person name="Wang C."/>
        </authorList>
    </citation>
    <scope>NUCLEOTIDE SEQUENCE [LARGE SCALE GENOMIC DNA]</scope>
    <source>
        <strain evidence="4 5">MDJK11</strain>
    </source>
</reference>
<feature type="region of interest" description="Disordered" evidence="2">
    <location>
        <begin position="21"/>
        <end position="46"/>
    </location>
</feature>
<comment type="similarity">
    <text evidence="1">Belongs to the TolB family.</text>
</comment>
<dbReference type="RefSeq" id="WP_087929722.1">
    <property type="nucleotide sequence ID" value="NZ_CP021744.1"/>
</dbReference>
<organism evidence="4 5">
    <name type="scientific">Streptomyces albireticuli</name>
    <dbReference type="NCBI Taxonomy" id="1940"/>
    <lineage>
        <taxon>Bacteria</taxon>
        <taxon>Bacillati</taxon>
        <taxon>Actinomycetota</taxon>
        <taxon>Actinomycetes</taxon>
        <taxon>Kitasatosporales</taxon>
        <taxon>Streptomycetaceae</taxon>
        <taxon>Streptomyces</taxon>
    </lineage>
</organism>
<feature type="signal peptide" evidence="3">
    <location>
        <begin position="1"/>
        <end position="19"/>
    </location>
</feature>
<dbReference type="Gene3D" id="2.120.10.30">
    <property type="entry name" value="TolB, C-terminal domain"/>
    <property type="match status" value="2"/>
</dbReference>
<evidence type="ECO:0000256" key="1">
    <source>
        <dbReference type="ARBA" id="ARBA00009820"/>
    </source>
</evidence>
<gene>
    <name evidence="4" type="ORF">SMD11_6453</name>
</gene>